<keyword evidence="3" id="KW-1185">Reference proteome</keyword>
<name>A0A087UMV6_STEMI</name>
<proteinExistence type="predicted"/>
<dbReference type="EMBL" id="KK120628">
    <property type="protein sequence ID" value="KFM78695.1"/>
    <property type="molecule type" value="Genomic_DNA"/>
</dbReference>
<sequence length="92" mass="10669">MVVNLAKAHPTSLKSSQTKDASRLKHMRDLKIWEQHIKNGGTRKDKYNTIDSWTYDRFVEARYVVTSKSPQEPCNNGHLLLPVNFQSWNSKP</sequence>
<evidence type="ECO:0000313" key="2">
    <source>
        <dbReference type="EMBL" id="KFM78695.1"/>
    </source>
</evidence>
<dbReference type="AlphaFoldDB" id="A0A087UMV6"/>
<evidence type="ECO:0000256" key="1">
    <source>
        <dbReference type="SAM" id="MobiDB-lite"/>
    </source>
</evidence>
<reference evidence="2 3" key="1">
    <citation type="submission" date="2013-11" db="EMBL/GenBank/DDBJ databases">
        <title>Genome sequencing of Stegodyphus mimosarum.</title>
        <authorList>
            <person name="Bechsgaard J."/>
        </authorList>
    </citation>
    <scope>NUCLEOTIDE SEQUENCE [LARGE SCALE GENOMIC DNA]</scope>
</reference>
<dbReference type="OrthoDB" id="7691932at2759"/>
<gene>
    <name evidence="2" type="ORF">X975_14270</name>
</gene>
<protein>
    <submittedName>
        <fullName evidence="2">Uncharacterized protein</fullName>
    </submittedName>
</protein>
<organism evidence="2 3">
    <name type="scientific">Stegodyphus mimosarum</name>
    <name type="common">African social velvet spider</name>
    <dbReference type="NCBI Taxonomy" id="407821"/>
    <lineage>
        <taxon>Eukaryota</taxon>
        <taxon>Metazoa</taxon>
        <taxon>Ecdysozoa</taxon>
        <taxon>Arthropoda</taxon>
        <taxon>Chelicerata</taxon>
        <taxon>Arachnida</taxon>
        <taxon>Araneae</taxon>
        <taxon>Araneomorphae</taxon>
        <taxon>Entelegynae</taxon>
        <taxon>Eresoidea</taxon>
        <taxon>Eresidae</taxon>
        <taxon>Stegodyphus</taxon>
    </lineage>
</organism>
<accession>A0A087UMV6</accession>
<evidence type="ECO:0000313" key="3">
    <source>
        <dbReference type="Proteomes" id="UP000054359"/>
    </source>
</evidence>
<dbReference type="Proteomes" id="UP000054359">
    <property type="component" value="Unassembled WGS sequence"/>
</dbReference>
<feature type="region of interest" description="Disordered" evidence="1">
    <location>
        <begin position="1"/>
        <end position="23"/>
    </location>
</feature>
<feature type="non-terminal residue" evidence="2">
    <location>
        <position position="92"/>
    </location>
</feature>